<keyword evidence="2 4" id="KW-0418">Kinase</keyword>
<evidence type="ECO:0000256" key="2">
    <source>
        <dbReference type="ARBA" id="ARBA00022777"/>
    </source>
</evidence>
<evidence type="ECO:0000313" key="4">
    <source>
        <dbReference type="EMBL" id="UQX13225.1"/>
    </source>
</evidence>
<dbReference type="Gene3D" id="3.40.1190.20">
    <property type="match status" value="1"/>
</dbReference>
<dbReference type="SUPFAM" id="SSF53613">
    <property type="entry name" value="Ribokinase-like"/>
    <property type="match status" value="1"/>
</dbReference>
<sequence>MVWDPHPRGARPIGDCALVTPNQAEAQRFSLSAAGGQLAGTLRQEWGVTAVSVTLGARGAMFADQHHGARHIAPPETAAAGRSDTCGAGDRFSVAAAIALSEGADELAAATAAVAAASRFVATAVWAGDCGDPHSDRPHRGLLLITASRVIEAARRILEECA</sequence>
<proteinExistence type="predicted"/>
<dbReference type="InterPro" id="IPR011611">
    <property type="entry name" value="PfkB_dom"/>
</dbReference>
<dbReference type="EMBL" id="CP097320">
    <property type="protein sequence ID" value="UQX13225.1"/>
    <property type="molecule type" value="Genomic_DNA"/>
</dbReference>
<dbReference type="Proteomes" id="UP001056610">
    <property type="component" value="Chromosome"/>
</dbReference>
<evidence type="ECO:0000256" key="1">
    <source>
        <dbReference type="ARBA" id="ARBA00022679"/>
    </source>
</evidence>
<dbReference type="Pfam" id="PF00294">
    <property type="entry name" value="PfkB"/>
    <property type="match status" value="1"/>
</dbReference>
<evidence type="ECO:0000313" key="5">
    <source>
        <dbReference type="Proteomes" id="UP001056610"/>
    </source>
</evidence>
<accession>A0ABY4QTW8</accession>
<keyword evidence="5" id="KW-1185">Reference proteome</keyword>
<dbReference type="InterPro" id="IPR029056">
    <property type="entry name" value="Ribokinase-like"/>
</dbReference>
<organism evidence="4 5">
    <name type="scientific">Candidatus Mycobacterium methanotrophicum</name>
    <dbReference type="NCBI Taxonomy" id="2943498"/>
    <lineage>
        <taxon>Bacteria</taxon>
        <taxon>Bacillati</taxon>
        <taxon>Actinomycetota</taxon>
        <taxon>Actinomycetes</taxon>
        <taxon>Mycobacteriales</taxon>
        <taxon>Mycobacteriaceae</taxon>
        <taxon>Mycobacterium</taxon>
    </lineage>
</organism>
<dbReference type="PROSITE" id="PS00584">
    <property type="entry name" value="PFKB_KINASES_2"/>
    <property type="match status" value="1"/>
</dbReference>
<dbReference type="RefSeq" id="WP_249763407.1">
    <property type="nucleotide sequence ID" value="NZ_CAJUXY010000001.1"/>
</dbReference>
<feature type="domain" description="Carbohydrate kinase PfkB" evidence="3">
    <location>
        <begin position="12"/>
        <end position="119"/>
    </location>
</feature>
<keyword evidence="1" id="KW-0808">Transferase</keyword>
<dbReference type="GO" id="GO:0016301">
    <property type="term" value="F:kinase activity"/>
    <property type="evidence" value="ECO:0007669"/>
    <property type="project" value="UniProtKB-KW"/>
</dbReference>
<protein>
    <submittedName>
        <fullName evidence="4">PfkB family carbohydrate kinase</fullName>
    </submittedName>
</protein>
<evidence type="ECO:0000259" key="3">
    <source>
        <dbReference type="Pfam" id="PF00294"/>
    </source>
</evidence>
<gene>
    <name evidence="4" type="ORF">M5I08_19380</name>
</gene>
<name>A0ABY4QTW8_9MYCO</name>
<reference evidence="4" key="1">
    <citation type="submission" date="2022-05" db="EMBL/GenBank/DDBJ databases">
        <title>A methanotrophic Mycobacterium dominates a cave microbial ecosystem.</title>
        <authorList>
            <person name="Van Spanning R.J.M."/>
            <person name="Guan Q."/>
            <person name="Melkonian C."/>
            <person name="Gallant J."/>
            <person name="Polerecky L."/>
            <person name="Flot J.-F."/>
            <person name="Brandt B.W."/>
            <person name="Braster M."/>
            <person name="Iturbe Espinoza P."/>
            <person name="Aerts J."/>
            <person name="Meima-Franke M."/>
            <person name="Piersma S.R."/>
            <person name="Bunduc C."/>
            <person name="Ummels R."/>
            <person name="Pain A."/>
            <person name="Fleming E.J."/>
            <person name="van der Wel N."/>
            <person name="Gherman V.D."/>
            <person name="Sarbu S.M."/>
            <person name="Bodelier P.L.E."/>
            <person name="Bitter W."/>
        </authorList>
    </citation>
    <scope>NUCLEOTIDE SEQUENCE</scope>
    <source>
        <strain evidence="4">Sulfur Cave</strain>
    </source>
</reference>
<dbReference type="InterPro" id="IPR002173">
    <property type="entry name" value="Carboh/pur_kinase_PfkB_CS"/>
</dbReference>